<feature type="compositionally biased region" description="Basic and acidic residues" evidence="1">
    <location>
        <begin position="337"/>
        <end position="347"/>
    </location>
</feature>
<accession>A0A0D2I4A1</accession>
<evidence type="ECO:0000313" key="2">
    <source>
        <dbReference type="EMBL" id="KIW91719.1"/>
    </source>
</evidence>
<feature type="compositionally biased region" description="Polar residues" evidence="1">
    <location>
        <begin position="1"/>
        <end position="31"/>
    </location>
</feature>
<organism evidence="2 3">
    <name type="scientific">Cladophialophora bantiana (strain ATCC 10958 / CBS 173.52 / CDC B-1940 / NIH 8579)</name>
    <name type="common">Xylohypha bantiana</name>
    <dbReference type="NCBI Taxonomy" id="1442370"/>
    <lineage>
        <taxon>Eukaryota</taxon>
        <taxon>Fungi</taxon>
        <taxon>Dikarya</taxon>
        <taxon>Ascomycota</taxon>
        <taxon>Pezizomycotina</taxon>
        <taxon>Eurotiomycetes</taxon>
        <taxon>Chaetothyriomycetidae</taxon>
        <taxon>Chaetothyriales</taxon>
        <taxon>Herpotrichiellaceae</taxon>
        <taxon>Cladophialophora</taxon>
    </lineage>
</organism>
<dbReference type="Proteomes" id="UP000053789">
    <property type="component" value="Unassembled WGS sequence"/>
</dbReference>
<feature type="region of interest" description="Disordered" evidence="1">
    <location>
        <begin position="332"/>
        <end position="357"/>
    </location>
</feature>
<feature type="region of interest" description="Disordered" evidence="1">
    <location>
        <begin position="141"/>
        <end position="160"/>
    </location>
</feature>
<evidence type="ECO:0000256" key="1">
    <source>
        <dbReference type="SAM" id="MobiDB-lite"/>
    </source>
</evidence>
<feature type="compositionally biased region" description="Low complexity" evidence="1">
    <location>
        <begin position="378"/>
        <end position="391"/>
    </location>
</feature>
<dbReference type="EMBL" id="KN846990">
    <property type="protein sequence ID" value="KIW91719.1"/>
    <property type="molecule type" value="Genomic_DNA"/>
</dbReference>
<name>A0A0D2I4A1_CLAB1</name>
<feature type="compositionally biased region" description="Polar residues" evidence="1">
    <location>
        <begin position="428"/>
        <end position="438"/>
    </location>
</feature>
<dbReference type="GeneID" id="27700615"/>
<dbReference type="VEuPathDB" id="FungiDB:Z519_07687"/>
<dbReference type="HOGENOM" id="CLU_514816_0_0_1"/>
<sequence length="529" mass="58191">MPVTFHSFTSTSSAPGSLRSQQLLTPPTSHKSAADIPFKAEKDDNISLNMKRSRNHRHGWQDTRSRRTTTGHKRGVRGCRNQVSGTRHHSHNLRKTHSLPSVQPQFDLGTVELLQSPQRRARRWTVPSKASSTQGLATLVPVDDSAGTTDPYSATGFDSNRSPAMITLRRATTTRSRRRTSLTSFPPPKFSRDSSGMLSMFLNSVTRYDEAVVHDSTEADWTQRVTQKQRTASTVSKDDIRHSTSAAAPPVQTEVVTVEPRLSYSGSNQAAESIRRCSTLYVSDSTVYEIIWDENCSSSNSEGEDPRIHGQASLFQSRDLIGAETLERRLSKALSQSRRDSLQEGSRRKTSYVPSSEMSVQSIWTNPKIARLFREPASGSLPRSKSSKSNKMMVTSSTDMDLDLALADGHKNGASSDGVEFFPPLRSRANTSGSGNLESPSSTSGTDSWSAVELLRPVGRDPLEQGSGSDIARSRYGVMIGISSHMKRRSVSAEGQLQNQWARSIKSRSRRSSEGKASDDETIPLLGMT</sequence>
<feature type="compositionally biased region" description="Basic residues" evidence="1">
    <location>
        <begin position="66"/>
        <end position="76"/>
    </location>
</feature>
<dbReference type="AlphaFoldDB" id="A0A0D2I4A1"/>
<proteinExistence type="predicted"/>
<feature type="region of interest" description="Disordered" evidence="1">
    <location>
        <begin position="415"/>
        <end position="449"/>
    </location>
</feature>
<gene>
    <name evidence="2" type="ORF">Z519_07687</name>
</gene>
<feature type="compositionally biased region" description="Polar residues" evidence="1">
    <location>
        <begin position="493"/>
        <end position="502"/>
    </location>
</feature>
<feature type="region of interest" description="Disordered" evidence="1">
    <location>
        <begin position="487"/>
        <end position="529"/>
    </location>
</feature>
<evidence type="ECO:0000313" key="3">
    <source>
        <dbReference type="Proteomes" id="UP000053789"/>
    </source>
</evidence>
<keyword evidence="3" id="KW-1185">Reference proteome</keyword>
<feature type="compositionally biased region" description="Low complexity" evidence="1">
    <location>
        <begin position="439"/>
        <end position="449"/>
    </location>
</feature>
<feature type="region of interest" description="Disordered" evidence="1">
    <location>
        <begin position="1"/>
        <end position="34"/>
    </location>
</feature>
<dbReference type="RefSeq" id="XP_016618388.1">
    <property type="nucleotide sequence ID" value="XM_016765419.1"/>
</dbReference>
<feature type="region of interest" description="Disordered" evidence="1">
    <location>
        <begin position="375"/>
        <end position="395"/>
    </location>
</feature>
<dbReference type="OrthoDB" id="4158853at2759"/>
<feature type="region of interest" description="Disordered" evidence="1">
    <location>
        <begin position="47"/>
        <end position="76"/>
    </location>
</feature>
<feature type="compositionally biased region" description="Polar residues" evidence="1">
    <location>
        <begin position="146"/>
        <end position="160"/>
    </location>
</feature>
<reference evidence="2" key="1">
    <citation type="submission" date="2015-01" db="EMBL/GenBank/DDBJ databases">
        <title>The Genome Sequence of Cladophialophora bantiana CBS 173.52.</title>
        <authorList>
            <consortium name="The Broad Institute Genomics Platform"/>
            <person name="Cuomo C."/>
            <person name="de Hoog S."/>
            <person name="Gorbushina A."/>
            <person name="Stielow B."/>
            <person name="Teixiera M."/>
            <person name="Abouelleil A."/>
            <person name="Chapman S.B."/>
            <person name="Priest M."/>
            <person name="Young S.K."/>
            <person name="Wortman J."/>
            <person name="Nusbaum C."/>
            <person name="Birren B."/>
        </authorList>
    </citation>
    <scope>NUCLEOTIDE SEQUENCE [LARGE SCALE GENOMIC DNA]</scope>
    <source>
        <strain evidence="2">CBS 173.52</strain>
    </source>
</reference>
<protein>
    <submittedName>
        <fullName evidence="2">Uncharacterized protein</fullName>
    </submittedName>
</protein>